<sequence length="229" mass="26520">VQMQSRFKNLLRKVDRIDYVNADFPAGYEKTEEDYRIVKNKMENLKNTFLHFMTYEHGGHAYKTAMRAIEVVGRRVKKDSFEVRSFYKETELTGREIAKVQSNDALKSLAEKYSDAFSAVEDAKVKMNEEYEDIIKHIKELQESSRAIDEKRANVLNLRYDLEKMYKKKSPGNEELDNLKAEFNQEANLIKEEMKGYVGGKGVSEVIKRACKAMATFSKEISTALETVK</sequence>
<dbReference type="VEuPathDB" id="MicrosporidiaDB:THOM_1396"/>
<organism evidence="1 2">
    <name type="scientific">Trachipleistophora hominis</name>
    <name type="common">Microsporidian parasite</name>
    <dbReference type="NCBI Taxonomy" id="72359"/>
    <lineage>
        <taxon>Eukaryota</taxon>
        <taxon>Fungi</taxon>
        <taxon>Fungi incertae sedis</taxon>
        <taxon>Microsporidia</taxon>
        <taxon>Pleistophoridae</taxon>
        <taxon>Trachipleistophora</taxon>
    </lineage>
</organism>
<gene>
    <name evidence="1" type="ORF">THOM_1396</name>
</gene>
<dbReference type="Proteomes" id="UP000011185">
    <property type="component" value="Unassembled WGS sequence"/>
</dbReference>
<dbReference type="EMBL" id="JH993935">
    <property type="protein sequence ID" value="ELQ75724.1"/>
    <property type="molecule type" value="Genomic_DNA"/>
</dbReference>
<proteinExistence type="predicted"/>
<dbReference type="OMA" id="IDYVNAD"/>
<name>L7JWD9_TRAHO</name>
<dbReference type="HOGENOM" id="CLU_098346_0_0_1"/>
<keyword evidence="2" id="KW-1185">Reference proteome</keyword>
<evidence type="ECO:0000313" key="2">
    <source>
        <dbReference type="Proteomes" id="UP000011185"/>
    </source>
</evidence>
<evidence type="ECO:0000313" key="1">
    <source>
        <dbReference type="EMBL" id="ELQ75724.1"/>
    </source>
</evidence>
<dbReference type="Gene3D" id="1.20.1270.60">
    <property type="entry name" value="Arfaptin homology (AH) domain/BAR domain"/>
    <property type="match status" value="1"/>
</dbReference>
<dbReference type="OrthoDB" id="2191916at2759"/>
<dbReference type="AlphaFoldDB" id="L7JWD9"/>
<reference evidence="1 2" key="1">
    <citation type="journal article" date="2012" name="PLoS Pathog.">
        <title>The genome of the obligate intracellular parasite Trachipleistophora hominis: new insights into microsporidian genome dynamics and reductive evolution.</title>
        <authorList>
            <person name="Heinz E."/>
            <person name="Williams T.A."/>
            <person name="Nakjang S."/>
            <person name="Noel C.J."/>
            <person name="Swan D.C."/>
            <person name="Goldberg A.V."/>
            <person name="Harris S.R."/>
            <person name="Weinmaier T."/>
            <person name="Markert S."/>
            <person name="Becher D."/>
            <person name="Bernhardt J."/>
            <person name="Dagan T."/>
            <person name="Hacker C."/>
            <person name="Lucocq J.M."/>
            <person name="Schweder T."/>
            <person name="Rattei T."/>
            <person name="Hall N."/>
            <person name="Hirt R.P."/>
            <person name="Embley T.M."/>
        </authorList>
    </citation>
    <scope>NUCLEOTIDE SEQUENCE [LARGE SCALE GENOMIC DNA]</scope>
</reference>
<feature type="non-terminal residue" evidence="1">
    <location>
        <position position="1"/>
    </location>
</feature>
<dbReference type="InParanoid" id="L7JWD9"/>
<protein>
    <submittedName>
        <fullName evidence="1">Uncharacterized protein</fullName>
    </submittedName>
</protein>
<accession>L7JWD9</accession>
<dbReference type="InterPro" id="IPR027267">
    <property type="entry name" value="AH/BAR_dom_sf"/>
</dbReference>